<dbReference type="Gene3D" id="3.20.180.10">
    <property type="entry name" value="PNP-oxidase-like"/>
    <property type="match status" value="1"/>
</dbReference>
<sequence>MTNPFSPDVVAAVGRHMNDDHSADSVVICRALGGVPDALVARMTGLDGDGIDFEVTEPVLVAVRVPWSRALTERAEIRVEVTRMYHEARELLGL</sequence>
<dbReference type="InterPro" id="IPR019595">
    <property type="entry name" value="DUF2470"/>
</dbReference>
<comment type="caution">
    <text evidence="2">The sequence shown here is derived from an EMBL/GenBank/DDBJ whole genome shotgun (WGS) entry which is preliminary data.</text>
</comment>
<protein>
    <submittedName>
        <fullName evidence="2">Putative heme iron utilization protein</fullName>
    </submittedName>
</protein>
<feature type="domain" description="DUF2470" evidence="1">
    <location>
        <begin position="15"/>
        <end position="84"/>
    </location>
</feature>
<dbReference type="Pfam" id="PF10615">
    <property type="entry name" value="DUF2470"/>
    <property type="match status" value="1"/>
</dbReference>
<dbReference type="AlphaFoldDB" id="A0A8J7GX49"/>
<dbReference type="SUPFAM" id="SSF50475">
    <property type="entry name" value="FMN-binding split barrel"/>
    <property type="match status" value="1"/>
</dbReference>
<gene>
    <name evidence="2" type="ORF">IW245_005767</name>
</gene>
<reference evidence="2" key="1">
    <citation type="submission" date="2020-11" db="EMBL/GenBank/DDBJ databases">
        <title>Sequencing the genomes of 1000 actinobacteria strains.</title>
        <authorList>
            <person name="Klenk H.-P."/>
        </authorList>
    </citation>
    <scope>NUCLEOTIDE SEQUENCE</scope>
    <source>
        <strain evidence="2">DSM 45356</strain>
    </source>
</reference>
<evidence type="ECO:0000313" key="2">
    <source>
        <dbReference type="EMBL" id="MBG6139573.1"/>
    </source>
</evidence>
<accession>A0A8J7GX49</accession>
<proteinExistence type="predicted"/>
<dbReference type="RefSeq" id="WP_197006215.1">
    <property type="nucleotide sequence ID" value="NZ_BONS01000008.1"/>
</dbReference>
<dbReference type="Proteomes" id="UP000622552">
    <property type="component" value="Unassembled WGS sequence"/>
</dbReference>
<organism evidence="2 3">
    <name type="scientific">Longispora fulva</name>
    <dbReference type="NCBI Taxonomy" id="619741"/>
    <lineage>
        <taxon>Bacteria</taxon>
        <taxon>Bacillati</taxon>
        <taxon>Actinomycetota</taxon>
        <taxon>Actinomycetes</taxon>
        <taxon>Micromonosporales</taxon>
        <taxon>Micromonosporaceae</taxon>
        <taxon>Longispora</taxon>
    </lineage>
</organism>
<name>A0A8J7GX49_9ACTN</name>
<evidence type="ECO:0000259" key="1">
    <source>
        <dbReference type="Pfam" id="PF10615"/>
    </source>
</evidence>
<keyword evidence="3" id="KW-1185">Reference proteome</keyword>
<dbReference type="InterPro" id="IPR037119">
    <property type="entry name" value="Haem_oxidase_HugZ-like_sf"/>
</dbReference>
<evidence type="ECO:0000313" key="3">
    <source>
        <dbReference type="Proteomes" id="UP000622552"/>
    </source>
</evidence>
<dbReference type="EMBL" id="JADOUF010000001">
    <property type="protein sequence ID" value="MBG6139573.1"/>
    <property type="molecule type" value="Genomic_DNA"/>
</dbReference>